<dbReference type="WBParaSite" id="PS1159_v2.g24487.t1">
    <property type="protein sequence ID" value="PS1159_v2.g24487.t1"/>
    <property type="gene ID" value="PS1159_v2.g24487"/>
</dbReference>
<reference evidence="2" key="1">
    <citation type="submission" date="2022-11" db="UniProtKB">
        <authorList>
            <consortium name="WormBaseParasite"/>
        </authorList>
    </citation>
    <scope>IDENTIFICATION</scope>
</reference>
<dbReference type="Proteomes" id="UP000887580">
    <property type="component" value="Unplaced"/>
</dbReference>
<accession>A0AC35G6I3</accession>
<sequence length="78" mass="9113">MNKRSNDDAKRKKQISRKRPLRRPIRRPQQPVASSSNEAQVATPSRHRLNSKEQHVVDLQKPERMVKSDVTQSLKDED</sequence>
<evidence type="ECO:0000313" key="1">
    <source>
        <dbReference type="Proteomes" id="UP000887580"/>
    </source>
</evidence>
<evidence type="ECO:0000313" key="2">
    <source>
        <dbReference type="WBParaSite" id="PS1159_v2.g24487.t1"/>
    </source>
</evidence>
<protein>
    <submittedName>
        <fullName evidence="2">Uncharacterized protein</fullName>
    </submittedName>
</protein>
<proteinExistence type="predicted"/>
<name>A0AC35G6I3_9BILA</name>
<organism evidence="1 2">
    <name type="scientific">Panagrolaimus sp. PS1159</name>
    <dbReference type="NCBI Taxonomy" id="55785"/>
    <lineage>
        <taxon>Eukaryota</taxon>
        <taxon>Metazoa</taxon>
        <taxon>Ecdysozoa</taxon>
        <taxon>Nematoda</taxon>
        <taxon>Chromadorea</taxon>
        <taxon>Rhabditida</taxon>
        <taxon>Tylenchina</taxon>
        <taxon>Panagrolaimomorpha</taxon>
        <taxon>Panagrolaimoidea</taxon>
        <taxon>Panagrolaimidae</taxon>
        <taxon>Panagrolaimus</taxon>
    </lineage>
</organism>